<protein>
    <submittedName>
        <fullName evidence="1">Methyl-accepting chemotaxis protein</fullName>
    </submittedName>
</protein>
<organism evidence="1 2">
    <name type="scientific">Bifidobacterium tissieri</name>
    <dbReference type="NCBI Taxonomy" id="1630162"/>
    <lineage>
        <taxon>Bacteria</taxon>
        <taxon>Bacillati</taxon>
        <taxon>Actinomycetota</taxon>
        <taxon>Actinomycetes</taxon>
        <taxon>Bifidobacteriales</taxon>
        <taxon>Bifidobacteriaceae</taxon>
        <taxon>Bifidobacterium</taxon>
    </lineage>
</organism>
<dbReference type="EMBL" id="MWWV01000012">
    <property type="protein sequence ID" value="OZG56937.1"/>
    <property type="molecule type" value="Genomic_DNA"/>
</dbReference>
<dbReference type="RefSeq" id="WP_094664392.1">
    <property type="nucleotide sequence ID" value="NZ_MWWV01000012.1"/>
</dbReference>
<dbReference type="Proteomes" id="UP000216444">
    <property type="component" value="Unassembled WGS sequence"/>
</dbReference>
<evidence type="ECO:0000313" key="1">
    <source>
        <dbReference type="EMBL" id="OZG56937.1"/>
    </source>
</evidence>
<evidence type="ECO:0000313" key="2">
    <source>
        <dbReference type="Proteomes" id="UP000216444"/>
    </source>
</evidence>
<keyword evidence="2" id="KW-1185">Reference proteome</keyword>
<proteinExistence type="predicted"/>
<comment type="caution">
    <text evidence="1">The sequence shown here is derived from an EMBL/GenBank/DDBJ whole genome shotgun (WGS) entry which is preliminary data.</text>
</comment>
<dbReference type="Pfam" id="PF11855">
    <property type="entry name" value="DUF3375"/>
    <property type="match status" value="1"/>
</dbReference>
<reference evidence="1 2" key="1">
    <citation type="journal article" date="2017" name="BMC Genomics">
        <title>Comparative genomic and phylogenomic analyses of the Bifidobacteriaceae family.</title>
        <authorList>
            <person name="Lugli G.A."/>
            <person name="Milani C."/>
            <person name="Turroni F."/>
            <person name="Duranti S."/>
            <person name="Mancabelli L."/>
            <person name="Mangifesta M."/>
            <person name="Ferrario C."/>
            <person name="Modesto M."/>
            <person name="Mattarelli P."/>
            <person name="Jiri K."/>
            <person name="van Sinderen D."/>
            <person name="Ventura M."/>
        </authorList>
    </citation>
    <scope>NUCLEOTIDE SEQUENCE [LARGE SCALE GENOMIC DNA]</scope>
    <source>
        <strain evidence="1 2">DSM 100201</strain>
    </source>
</reference>
<sequence length="503" mass="56852">MGDVRQELERLRSVYETGVLRLLLRRNSMLYVALLRSSFDPLTGELPREILEDRIAQGLRELVGSGEYALGEDQTYASAARQVLAELTREGDDDYAWLANSLDTGTHRFLYRLTARAHRAIDALSRLDDDTRTLSGAQANSIIMEIEHARMQLTEDPRERVTLLNREIKTRKREIKRILHGDDTSRLSDQAVEDIIAVIHNTLRGVPVELHELALSERDNGDALRRRMQSGGMSVNAILTAYHNGYRKSFRESDSGRRFDDAFQIIVTDEGRQQIDDAMRAIAKSPYLEGETSTLLGQVKSELARIYDGIEDVRRQMRVSDEAVSRLVRQQTDTRYRTMLDTLNRLFVKLNTEAREHPDDGATPYDTNTASVRLAGLPTRPAKPMTRSTTPELATHTPVVPLGIPDIQSMIEVGGPRLKRMITMILDHPVMQNDLVNMAASFNQLPEAERRESELIGFLGSLRASGEGYVTWHCMTLGGKPRSWRTRPVLVSEATLTTIMEEE</sequence>
<accession>A0A261FCR9</accession>
<dbReference type="InterPro" id="IPR021804">
    <property type="entry name" value="DUF3375"/>
</dbReference>
<name>A0A261FCR9_9BIFI</name>
<dbReference type="AlphaFoldDB" id="A0A261FCR9"/>
<gene>
    <name evidence="1" type="ORF">BTIS_1599</name>
</gene>